<protein>
    <submittedName>
        <fullName evidence="2">Uncharacterized protein</fullName>
    </submittedName>
</protein>
<evidence type="ECO:0000313" key="2">
    <source>
        <dbReference type="EMBL" id="AIG89920.1"/>
    </source>
</evidence>
<gene>
    <name evidence="2" type="primary">orf119c</name>
</gene>
<reference evidence="2" key="1">
    <citation type="journal article" date="2014" name="BMC Genomics">
        <title>Extensive structural variations between mitochondrial genomes of CMS and normal peppers (Capsicum annuum L.) revealed by complete nucleotide sequencing.</title>
        <authorList>
            <person name="Jo Y.D."/>
            <person name="Choi Y."/>
            <person name="Kim D.H."/>
            <person name="Kim B.D."/>
            <person name="Kang B.C."/>
        </authorList>
    </citation>
    <scope>NUCLEOTIDE SEQUENCE</scope>
</reference>
<feature type="region of interest" description="Disordered" evidence="1">
    <location>
        <begin position="56"/>
        <end position="76"/>
    </location>
</feature>
<geneLocation type="mitochondrion" evidence="2"/>
<name>A0A075VW06_CAPAN</name>
<organism evidence="2">
    <name type="scientific">Capsicum annuum</name>
    <name type="common">Capsicum pepper</name>
    <dbReference type="NCBI Taxonomy" id="4072"/>
    <lineage>
        <taxon>Eukaryota</taxon>
        <taxon>Viridiplantae</taxon>
        <taxon>Streptophyta</taxon>
        <taxon>Embryophyta</taxon>
        <taxon>Tracheophyta</taxon>
        <taxon>Spermatophyta</taxon>
        <taxon>Magnoliopsida</taxon>
        <taxon>eudicotyledons</taxon>
        <taxon>Gunneridae</taxon>
        <taxon>Pentapetalae</taxon>
        <taxon>asterids</taxon>
        <taxon>lamiids</taxon>
        <taxon>Solanales</taxon>
        <taxon>Solanaceae</taxon>
        <taxon>Solanoideae</taxon>
        <taxon>Capsiceae</taxon>
        <taxon>Capsicum</taxon>
    </lineage>
</organism>
<accession>A0A075VW06</accession>
<dbReference type="AlphaFoldDB" id="A0A075VW06"/>
<dbReference type="EMBL" id="KJ865409">
    <property type="protein sequence ID" value="AIG89920.1"/>
    <property type="molecule type" value="Genomic_DNA"/>
</dbReference>
<keyword evidence="2" id="KW-0496">Mitochondrion</keyword>
<sequence length="119" mass="13205">MESSPITSLSSSLGSRFIREDISFCSSSTLRKSLSRISIHSSYSMLGRPFRLGRDASPLSSGVPAEPKRNSRSNGFPAHSAICTNLVKSKHMYKETIHVEMVQVFSILILGTRNFKLQK</sequence>
<proteinExistence type="predicted"/>
<evidence type="ECO:0000256" key="1">
    <source>
        <dbReference type="SAM" id="MobiDB-lite"/>
    </source>
</evidence>